<dbReference type="HOGENOM" id="CLU_005887_4_0_5"/>
<dbReference type="SUPFAM" id="SSF103515">
    <property type="entry name" value="Autotransporter"/>
    <property type="match status" value="1"/>
</dbReference>
<protein>
    <submittedName>
        <fullName evidence="2">Possible serine protease/outer membrane autotransporter</fullName>
        <ecNumber evidence="2">3.4.-.-</ecNumber>
    </submittedName>
</protein>
<dbReference type="InterPro" id="IPR030895">
    <property type="entry name" value="T5SS_PEPC_rpt"/>
</dbReference>
<dbReference type="AlphaFoldDB" id="Q6N7U2"/>
<dbReference type="InterPro" id="IPR011050">
    <property type="entry name" value="Pectin_lyase_fold/virulence"/>
</dbReference>
<dbReference type="GO" id="GO:0006508">
    <property type="term" value="P:proteolysis"/>
    <property type="evidence" value="ECO:0007669"/>
    <property type="project" value="UniProtKB-KW"/>
</dbReference>
<gene>
    <name evidence="2" type="ordered locus">RPA2162</name>
</gene>
<keyword evidence="2" id="KW-0378">Hydrolase</keyword>
<dbReference type="PROSITE" id="PS51208">
    <property type="entry name" value="AUTOTRANSPORTER"/>
    <property type="match status" value="1"/>
</dbReference>
<dbReference type="InterPro" id="IPR036709">
    <property type="entry name" value="Autotransporte_beta_dom_sf"/>
</dbReference>
<dbReference type="NCBIfam" id="TIGR01414">
    <property type="entry name" value="autotrans_barl"/>
    <property type="match status" value="1"/>
</dbReference>
<dbReference type="SMART" id="SM00869">
    <property type="entry name" value="Autotransporter"/>
    <property type="match status" value="1"/>
</dbReference>
<dbReference type="EMBL" id="BX572599">
    <property type="protein sequence ID" value="CAE27603.1"/>
    <property type="molecule type" value="Genomic_DNA"/>
</dbReference>
<dbReference type="eggNOG" id="COG4625">
    <property type="taxonomic scope" value="Bacteria"/>
</dbReference>
<dbReference type="InterPro" id="IPR005546">
    <property type="entry name" value="Autotransporte_beta"/>
</dbReference>
<reference evidence="2" key="1">
    <citation type="journal article" date="2004" name="Nat. Biotechnol.">
        <title>Complete genome sequence of the metabolically versatile photosynthetic bacterium Rhodopseudomonas palustris.</title>
        <authorList>
            <person name="Larimer F.W."/>
            <person name="Chain P."/>
            <person name="Hauser L."/>
            <person name="Lamerdin J."/>
            <person name="Malfatti S."/>
            <person name="Do L."/>
            <person name="Land M.L."/>
            <person name="Pelletier D.A."/>
            <person name="Beatty J.T."/>
            <person name="Lang A.S."/>
            <person name="Tabita F.R."/>
            <person name="Gibson J.L."/>
            <person name="Hanson T.E."/>
            <person name="Bobst C."/>
            <person name="Torres J.L."/>
            <person name="Peres C."/>
            <person name="Harrison F.H."/>
            <person name="Gibson J."/>
            <person name="Harwood C.S."/>
        </authorList>
    </citation>
    <scope>NUCLEOTIDE SEQUENCE [LARGE SCALE GENOMIC DNA]</scope>
    <source>
        <strain evidence="2">CGA009</strain>
    </source>
</reference>
<dbReference type="GO" id="GO:0019867">
    <property type="term" value="C:outer membrane"/>
    <property type="evidence" value="ECO:0007669"/>
    <property type="project" value="InterPro"/>
</dbReference>
<dbReference type="InterPro" id="IPR006315">
    <property type="entry name" value="OM_autotransptr_brl_dom"/>
</dbReference>
<dbReference type="EC" id="3.4.-.-" evidence="2"/>
<dbReference type="PhylomeDB" id="Q6N7U2"/>
<feature type="domain" description="Autotransporter" evidence="1">
    <location>
        <begin position="670"/>
        <end position="946"/>
    </location>
</feature>
<name>Q6N7U2_RHOPA</name>
<sequence>MLRPQLLQRRHSDPISLLSLEVTMKKQLLLTTSLAPLLAVGVLGSAPALADCTISGNTTGLTCSSGSISSSPSTAVTVGDGAGANGSVTLSGAGASWTDTNEVSVGRDGGVGSINVSNGAALTTRRLALSTGIWEAGSGGNGSLVVTGPQTVWTSTGGVDIGRTVGAIGSLTVSNGAAAYIRNTGIYTGAGAEITIRDAGTHVEIGDPNNSSAAAWLSPSGGTVNVLSGAYLYASGIYVGSEGSNLTTMNISGRGTVVDTPVRIYVGGQNGSRNVDPMNGNGILNVTDGAVVTSGTVGAGMDPLSQGIINVSGNGSRLWAKADSAQNILGNVYAGYNGNGTVVVSSGAELKADNEVRIGYDTQGQGVLAIGAASGQAAAAPGTITAPRIVFGSGTGQLVFNHTSSNYTLASDIVGNGSIKAIAGRTTLTGDSSQFTGTMEVSGGILTMTGVIGAVMAVESGAVLTGSGTVGGVNAQTGATVAPGNSPGTLTVIGNYQQAAGSTYNAELVPGSTVSDRIAVGGTATIAPGAILKLTKYGAAPYALDARYTVLTAAGGINGTYILTGDTSVSAFYSLIASYDPNNVYLQSVQTRGFTDAALTANQRATAGVLQTMGNGGGLRAGVAASPTDTAARVAFDQLSGEAFASTKTALLDDSRFVREATSLQVQSALRGPDTAVWARAYGSWAKADGNGNAADVRRNAGGVLFGADGELFNALRLGVVGGYGSTSISLDGGRGSVSGDTYSVGVYGGRAWNALALSFGANHAWHNLSSSRTVALTGFSDRLTADYNARTTQVYGDVGYTIELGRAALQPFAGLAYVNLDTSSLTERGGAAALRSAGDNVDATFSTLGLRANGALTLGTTAVTASGMVGWRHTMNNVVPTVTNAFSTGNAFTVSGIPLAKDVAVFEAGLGTALNPSTALSVNYSGQVGSSISDHGVRANLRVTF</sequence>
<dbReference type="Pfam" id="PF03797">
    <property type="entry name" value="Autotransporter"/>
    <property type="match status" value="1"/>
</dbReference>
<evidence type="ECO:0000259" key="1">
    <source>
        <dbReference type="PROSITE" id="PS51208"/>
    </source>
</evidence>
<accession>Q6N7U2</accession>
<organism evidence="2">
    <name type="scientific">Rhodopseudomonas palustris (strain ATCC BAA-98 / CGA009)</name>
    <dbReference type="NCBI Taxonomy" id="258594"/>
    <lineage>
        <taxon>Bacteria</taxon>
        <taxon>Pseudomonadati</taxon>
        <taxon>Pseudomonadota</taxon>
        <taxon>Alphaproteobacteria</taxon>
        <taxon>Hyphomicrobiales</taxon>
        <taxon>Nitrobacteraceae</taxon>
        <taxon>Rhodopseudomonas</taxon>
    </lineage>
</organism>
<dbReference type="Gene3D" id="2.40.128.130">
    <property type="entry name" value="Autotransporter beta-domain"/>
    <property type="match status" value="1"/>
</dbReference>
<dbReference type="NCBIfam" id="TIGR04393">
    <property type="entry name" value="rpt_T5SS_PEPC"/>
    <property type="match status" value="1"/>
</dbReference>
<dbReference type="GO" id="GO:0008233">
    <property type="term" value="F:peptidase activity"/>
    <property type="evidence" value="ECO:0007669"/>
    <property type="project" value="UniProtKB-KW"/>
</dbReference>
<evidence type="ECO:0000313" key="2">
    <source>
        <dbReference type="EMBL" id="CAE27603.1"/>
    </source>
</evidence>
<keyword evidence="2" id="KW-0645">Protease</keyword>
<proteinExistence type="predicted"/>
<dbReference type="SUPFAM" id="SSF51126">
    <property type="entry name" value="Pectin lyase-like"/>
    <property type="match status" value="1"/>
</dbReference>
<dbReference type="STRING" id="258594.RPA2162"/>